<dbReference type="Proteomes" id="UP000321726">
    <property type="component" value="Unassembled WGS sequence"/>
</dbReference>
<dbReference type="OrthoDB" id="9978870at2"/>
<keyword evidence="5" id="KW-1185">Reference proteome</keyword>
<dbReference type="RefSeq" id="WP_073434308.1">
    <property type="nucleotide sequence ID" value="NZ_BJXU01000034.1"/>
</dbReference>
<dbReference type="STRING" id="44933.SAMN05660971_01394"/>
<evidence type="ECO:0000313" key="3">
    <source>
        <dbReference type="EMBL" id="SHL80562.1"/>
    </source>
</evidence>
<dbReference type="EMBL" id="FRCA01000003">
    <property type="protein sequence ID" value="SHL80562.1"/>
    <property type="molecule type" value="Genomic_DNA"/>
</dbReference>
<dbReference type="Proteomes" id="UP000184123">
    <property type="component" value="Unassembled WGS sequence"/>
</dbReference>
<dbReference type="EMBL" id="BJXU01000034">
    <property type="protein sequence ID" value="GEN23063.1"/>
    <property type="molecule type" value="Genomic_DNA"/>
</dbReference>
<keyword evidence="1" id="KW-1133">Transmembrane helix</keyword>
<feature type="transmembrane region" description="Helical" evidence="1">
    <location>
        <begin position="62"/>
        <end position="83"/>
    </location>
</feature>
<dbReference type="AlphaFoldDB" id="A0A1M7DM59"/>
<name>A0A1M7DM59_9GAMM</name>
<sequence length="117" mass="13241">MVTVMQKYDYIVESEEISWLSSWIEQHEREYDVNVRRLQARILVVVGVLGLLWASVGFGSSVAVTSCAIAIFFSCYSSVLSFFDNYLSRNQPLEVNNGMSDMSLAITVASIFPLMLW</sequence>
<reference evidence="2 5" key="2">
    <citation type="submission" date="2019-07" db="EMBL/GenBank/DDBJ databases">
        <title>Whole genome shotgun sequence of Halomonas cupida NBRC 102219.</title>
        <authorList>
            <person name="Hosoyama A."/>
            <person name="Uohara A."/>
            <person name="Ohji S."/>
            <person name="Ichikawa N."/>
        </authorList>
    </citation>
    <scope>NUCLEOTIDE SEQUENCE [LARGE SCALE GENOMIC DNA]</scope>
    <source>
        <strain evidence="2 5">NBRC 102219</strain>
    </source>
</reference>
<protein>
    <submittedName>
        <fullName evidence="3">Uncharacterized protein</fullName>
    </submittedName>
</protein>
<evidence type="ECO:0000313" key="2">
    <source>
        <dbReference type="EMBL" id="GEN23063.1"/>
    </source>
</evidence>
<evidence type="ECO:0000256" key="1">
    <source>
        <dbReference type="SAM" id="Phobius"/>
    </source>
</evidence>
<feature type="transmembrane region" description="Helical" evidence="1">
    <location>
        <begin position="38"/>
        <end position="56"/>
    </location>
</feature>
<reference evidence="3 4" key="1">
    <citation type="submission" date="2016-11" db="EMBL/GenBank/DDBJ databases">
        <authorList>
            <person name="Jaros S."/>
            <person name="Januszkiewicz K."/>
            <person name="Wedrychowicz H."/>
        </authorList>
    </citation>
    <scope>NUCLEOTIDE SEQUENCE [LARGE SCALE GENOMIC DNA]</scope>
    <source>
        <strain evidence="3 4">DSM 4740</strain>
    </source>
</reference>
<gene>
    <name evidence="2" type="ORF">HCU01_10120</name>
    <name evidence="3" type="ORF">SAMN05660971_01394</name>
</gene>
<keyword evidence="1" id="KW-0472">Membrane</keyword>
<keyword evidence="1" id="KW-0812">Transmembrane</keyword>
<evidence type="ECO:0000313" key="5">
    <source>
        <dbReference type="Proteomes" id="UP000321726"/>
    </source>
</evidence>
<organism evidence="3 4">
    <name type="scientific">Halomonas cupida</name>
    <dbReference type="NCBI Taxonomy" id="44933"/>
    <lineage>
        <taxon>Bacteria</taxon>
        <taxon>Pseudomonadati</taxon>
        <taxon>Pseudomonadota</taxon>
        <taxon>Gammaproteobacteria</taxon>
        <taxon>Oceanospirillales</taxon>
        <taxon>Halomonadaceae</taxon>
        <taxon>Halomonas</taxon>
    </lineage>
</organism>
<accession>A0A1M7DM59</accession>
<evidence type="ECO:0000313" key="4">
    <source>
        <dbReference type="Proteomes" id="UP000184123"/>
    </source>
</evidence>
<proteinExistence type="predicted"/>